<dbReference type="Proteomes" id="UP000887013">
    <property type="component" value="Unassembled WGS sequence"/>
</dbReference>
<dbReference type="EMBL" id="BMAW01127416">
    <property type="protein sequence ID" value="GFU21027.1"/>
    <property type="molecule type" value="Genomic_DNA"/>
</dbReference>
<sequence>MEGAYSWKIFSLEESALAQVAINLCQDNDFKEIALRLEKPTYGAFIHEHPSAPFVTNPELLTWKEMKKKCLNDFNRSCDLTDSQKKVKEWEAAIGEQCQRLTEGIPHFIKRRVQVWINRIAMEYLSYSRRQEILFGVSRYLLMDVLTQGDWMKAVRLDEKKLAKRLLRDDRLTVLQRYCIACVYCLPVYISRLWKISTLEEKRSIMNFYSPCISREIKLLVLLWSSQMRRHRSGQLSQRTIYRWNEVANQATQDGNQAAVRSCWNSMEKSVRQSLVIDLALLSVQAMRTNLKMIPWHTDFIERFVSNKFPLTQSFHCIVGFNLPSYHSELMCFFLSQMDEEQQLTFFKRAFEGNFGDFVLESFLNWPHQDEFVPTMSRLWGIMPKNQYLNCLLTLASKYAESFNLEDFPFASLDKKEIHYYDYGSLLWTLWEETPEEYKRFLFLDKNNVEYPEKNPQEQKIAMMCSEEGKSMSSTLILKENWSLVNWLLEECLPKEEIPSFKEKFIRSKCGQGLCLDILEENRVSLVEDLIDWSLEAGKTEYSNELITSKCGLQKCIYLWRQSEFVKVERIIDFCVPLEKRTTFFEIVLSDLLEEFEWELMDTILTWIFDSEEGIRYFKKYLFSWIGITFHYYLVFLVEEWQNVERFYKWFDLSSDKIKELKKDTVFSSDVIFDIRRELLYEPGILESLRWCLTDKDMVMDFKMKVEEKSLSLLNEDVKREKERLNYIVGKLLDGFIEEETCNNKEMEAVLMKGEKRVIATENEPSSSRKRLR</sequence>
<reference evidence="1" key="1">
    <citation type="submission" date="2020-08" db="EMBL/GenBank/DDBJ databases">
        <title>Multicomponent nature underlies the extraordinary mechanical properties of spider dragline silk.</title>
        <authorList>
            <person name="Kono N."/>
            <person name="Nakamura H."/>
            <person name="Mori M."/>
            <person name="Yoshida Y."/>
            <person name="Ohtoshi R."/>
            <person name="Malay A.D."/>
            <person name="Moran D.A.P."/>
            <person name="Tomita M."/>
            <person name="Numata K."/>
            <person name="Arakawa K."/>
        </authorList>
    </citation>
    <scope>NUCLEOTIDE SEQUENCE</scope>
</reference>
<dbReference type="AlphaFoldDB" id="A0A8X6UJF6"/>
<evidence type="ECO:0000313" key="2">
    <source>
        <dbReference type="Proteomes" id="UP000887013"/>
    </source>
</evidence>
<gene>
    <name evidence="1" type="primary">AVEN_153125_1</name>
    <name evidence="1" type="ORF">NPIL_73091</name>
</gene>
<protein>
    <submittedName>
        <fullName evidence="1">Uncharacterized protein</fullName>
    </submittedName>
</protein>
<evidence type="ECO:0000313" key="1">
    <source>
        <dbReference type="EMBL" id="GFU21027.1"/>
    </source>
</evidence>
<dbReference type="OrthoDB" id="6436924at2759"/>
<name>A0A8X6UJF6_NEPPI</name>
<comment type="caution">
    <text evidence="1">The sequence shown here is derived from an EMBL/GenBank/DDBJ whole genome shotgun (WGS) entry which is preliminary data.</text>
</comment>
<accession>A0A8X6UJF6</accession>
<keyword evidence="2" id="KW-1185">Reference proteome</keyword>
<proteinExistence type="predicted"/>
<organism evidence="1 2">
    <name type="scientific">Nephila pilipes</name>
    <name type="common">Giant wood spider</name>
    <name type="synonym">Nephila maculata</name>
    <dbReference type="NCBI Taxonomy" id="299642"/>
    <lineage>
        <taxon>Eukaryota</taxon>
        <taxon>Metazoa</taxon>
        <taxon>Ecdysozoa</taxon>
        <taxon>Arthropoda</taxon>
        <taxon>Chelicerata</taxon>
        <taxon>Arachnida</taxon>
        <taxon>Araneae</taxon>
        <taxon>Araneomorphae</taxon>
        <taxon>Entelegynae</taxon>
        <taxon>Araneoidea</taxon>
        <taxon>Nephilidae</taxon>
        <taxon>Nephila</taxon>
    </lineage>
</organism>